<name>A0ABN3R0Y7_9ACTN</name>
<gene>
    <name evidence="2" type="ORF">GCM10010411_96020</name>
</gene>
<organism evidence="2 3">
    <name type="scientific">Actinomadura fulvescens</name>
    <dbReference type="NCBI Taxonomy" id="46160"/>
    <lineage>
        <taxon>Bacteria</taxon>
        <taxon>Bacillati</taxon>
        <taxon>Actinomycetota</taxon>
        <taxon>Actinomycetes</taxon>
        <taxon>Streptosporangiales</taxon>
        <taxon>Thermomonosporaceae</taxon>
        <taxon>Actinomadura</taxon>
    </lineage>
</organism>
<reference evidence="2 3" key="1">
    <citation type="journal article" date="2019" name="Int. J. Syst. Evol. Microbiol.">
        <title>The Global Catalogue of Microorganisms (GCM) 10K type strain sequencing project: providing services to taxonomists for standard genome sequencing and annotation.</title>
        <authorList>
            <consortium name="The Broad Institute Genomics Platform"/>
            <consortium name="The Broad Institute Genome Sequencing Center for Infectious Disease"/>
            <person name="Wu L."/>
            <person name="Ma J."/>
        </authorList>
    </citation>
    <scope>NUCLEOTIDE SEQUENCE [LARGE SCALE GENOMIC DNA]</scope>
    <source>
        <strain evidence="2 3">JCM 6833</strain>
    </source>
</reference>
<keyword evidence="1" id="KW-0472">Membrane</keyword>
<keyword evidence="1" id="KW-1133">Transmembrane helix</keyword>
<feature type="transmembrane region" description="Helical" evidence="1">
    <location>
        <begin position="28"/>
        <end position="47"/>
    </location>
</feature>
<comment type="caution">
    <text evidence="2">The sequence shown here is derived from an EMBL/GenBank/DDBJ whole genome shotgun (WGS) entry which is preliminary data.</text>
</comment>
<keyword evidence="3" id="KW-1185">Reference proteome</keyword>
<sequence length="48" mass="5481">MNNDQVLFELKRISAQIEGLRDSRLTRVVDMGLGGVLALLGLILWRIW</sequence>
<evidence type="ECO:0000256" key="1">
    <source>
        <dbReference type="SAM" id="Phobius"/>
    </source>
</evidence>
<keyword evidence="1" id="KW-0812">Transmembrane</keyword>
<proteinExistence type="predicted"/>
<dbReference type="Proteomes" id="UP001501509">
    <property type="component" value="Unassembled WGS sequence"/>
</dbReference>
<dbReference type="EMBL" id="BAAATD010000043">
    <property type="protein sequence ID" value="GAA2640719.1"/>
    <property type="molecule type" value="Genomic_DNA"/>
</dbReference>
<protein>
    <submittedName>
        <fullName evidence="2">Uncharacterized protein</fullName>
    </submittedName>
</protein>
<evidence type="ECO:0000313" key="3">
    <source>
        <dbReference type="Proteomes" id="UP001501509"/>
    </source>
</evidence>
<evidence type="ECO:0000313" key="2">
    <source>
        <dbReference type="EMBL" id="GAA2640719.1"/>
    </source>
</evidence>
<accession>A0ABN3R0Y7</accession>